<proteinExistence type="predicted"/>
<keyword evidence="2" id="KW-1185">Reference proteome</keyword>
<name>A0ABR1GCH4_AURAN</name>
<reference evidence="1 2" key="1">
    <citation type="submission" date="2024-03" db="EMBL/GenBank/DDBJ databases">
        <title>Aureococcus anophagefferens CCMP1851 and Kratosvirus quantuckense: Draft genome of a second virus-susceptible host strain in the model system.</title>
        <authorList>
            <person name="Chase E."/>
            <person name="Truchon A.R."/>
            <person name="Schepens W."/>
            <person name="Wilhelm S.W."/>
        </authorList>
    </citation>
    <scope>NUCLEOTIDE SEQUENCE [LARGE SCALE GENOMIC DNA]</scope>
    <source>
        <strain evidence="1 2">CCMP1851</strain>
    </source>
</reference>
<sequence>MEYWNSFQAEANKLADQANARYETAVAGKKLLDDGGPPMEQKLVAKAAARRCVQSAVVATSQIDDVIGQYTELLKELNVCATNTAMTAVERAEFAALRTSYVDALSSFQHARAALSQCPPPGILSISPQEDDAISILWAQGKAQTALEHAKQVSDEAVSAMPVATPVATPVAKPGEDEREV</sequence>
<gene>
    <name evidence="1" type="ORF">SO694_00002250</name>
</gene>
<accession>A0ABR1GCH4</accession>
<dbReference type="KEGG" id="aaf:AURANDRAFT_64015"/>
<protein>
    <submittedName>
        <fullName evidence="1">Uncharacterized protein</fullName>
    </submittedName>
</protein>
<dbReference type="Proteomes" id="UP001363151">
    <property type="component" value="Unassembled WGS sequence"/>
</dbReference>
<dbReference type="EMBL" id="JBBJCI010000034">
    <property type="protein sequence ID" value="KAK7253684.1"/>
    <property type="molecule type" value="Genomic_DNA"/>
</dbReference>
<evidence type="ECO:0000313" key="2">
    <source>
        <dbReference type="Proteomes" id="UP001363151"/>
    </source>
</evidence>
<organism evidence="1 2">
    <name type="scientific">Aureococcus anophagefferens</name>
    <name type="common">Harmful bloom alga</name>
    <dbReference type="NCBI Taxonomy" id="44056"/>
    <lineage>
        <taxon>Eukaryota</taxon>
        <taxon>Sar</taxon>
        <taxon>Stramenopiles</taxon>
        <taxon>Ochrophyta</taxon>
        <taxon>Pelagophyceae</taxon>
        <taxon>Pelagomonadales</taxon>
        <taxon>Pelagomonadaceae</taxon>
        <taxon>Aureococcus</taxon>
    </lineage>
</organism>
<evidence type="ECO:0000313" key="1">
    <source>
        <dbReference type="EMBL" id="KAK7253684.1"/>
    </source>
</evidence>
<comment type="caution">
    <text evidence="1">The sequence shown here is derived from an EMBL/GenBank/DDBJ whole genome shotgun (WGS) entry which is preliminary data.</text>
</comment>